<dbReference type="Proteomes" id="UP000504618">
    <property type="component" value="Unplaced"/>
</dbReference>
<protein>
    <recommendedName>
        <fullName evidence="1">Dipeptidase</fullName>
        <ecNumber evidence="1">3.4.13.19</ecNumber>
    </recommendedName>
</protein>
<dbReference type="SUPFAM" id="SSF51556">
    <property type="entry name" value="Metallo-dependent hydrolases"/>
    <property type="match status" value="1"/>
</dbReference>
<keyword evidence="1" id="KW-0862">Zinc</keyword>
<dbReference type="RefSeq" id="XP_024876085.1">
    <property type="nucleotide sequence ID" value="XM_025020317.1"/>
</dbReference>
<dbReference type="PROSITE" id="PS51365">
    <property type="entry name" value="RENAL_DIPEPTIDASE_2"/>
    <property type="match status" value="1"/>
</dbReference>
<keyword evidence="1" id="KW-0482">Metalloprotease</keyword>
<evidence type="ECO:0000256" key="1">
    <source>
        <dbReference type="RuleBase" id="RU341113"/>
    </source>
</evidence>
<dbReference type="OrthoDB" id="445695at2759"/>
<proteinExistence type="inferred from homology"/>
<dbReference type="GO" id="GO:0006508">
    <property type="term" value="P:proteolysis"/>
    <property type="evidence" value="ECO:0007669"/>
    <property type="project" value="UniProtKB-KW"/>
</dbReference>
<comment type="subcellular location">
    <subcellularLocation>
        <location evidence="1">Membrane</location>
        <topology evidence="1">Lipid-anchor</topology>
        <topology evidence="1">GPI-anchor</topology>
    </subcellularLocation>
</comment>
<keyword evidence="1" id="KW-0645">Protease</keyword>
<name>A0A6J1Q591_9HYME</name>
<keyword evidence="2" id="KW-0812">Transmembrane</keyword>
<sequence>MLSRNSTHLDLITVGGILRYVRHGLSRLRFVSPVGQRDNNRNTDFRRNIYKYCTGKMVYINVAVCLSVLLLVIGLSVGLSINTFKGRDALDSAPLIDGHNDLPYNFYKILNNRLSDFRFESNLSNDDVWGKTACSSCFTDLPRLIEGKVGGQFWVAYVSCASQYKDSLQLTLRQIDAIRRFIQRYPNNLQLVTAAGDIETTWRSGKIASMIGVEGGHSLDSSLAVLRLYYDLGVRYLTMTHNCNTPWADASPVNDGYVYNLTEFGQTVVHEMNRIGMLIDLSHVSHNVMREVLAVTRAPVIFSHSSAFSVCNHYRNVPDDVLHLVKKNNGIVMVNFYSEFVNCNSSRNATLEDVIRHINYIRNLIGTDYVGIGGDYDGVNSMPVGLEDVSKYPDLFDRLYESREGEPTWTKEDLEKLAGRNLIRVFQAVETVRVLLSSESPREDVITGKELYIAQKREGLTPGSCQSAIEWDNVNATDIEQSVNLNTIKTRSVYKRLEVDGC</sequence>
<dbReference type="EC" id="3.4.13.19" evidence="1"/>
<dbReference type="Gene3D" id="3.20.20.140">
    <property type="entry name" value="Metal-dependent hydrolases"/>
    <property type="match status" value="1"/>
</dbReference>
<dbReference type="InterPro" id="IPR000180">
    <property type="entry name" value="Dipep_AS"/>
</dbReference>
<feature type="transmembrane region" description="Helical" evidence="2">
    <location>
        <begin position="57"/>
        <end position="81"/>
    </location>
</feature>
<dbReference type="PROSITE" id="PS00869">
    <property type="entry name" value="RENAL_DIPEPTIDASE_1"/>
    <property type="match status" value="1"/>
</dbReference>
<evidence type="ECO:0000256" key="2">
    <source>
        <dbReference type="SAM" id="Phobius"/>
    </source>
</evidence>
<keyword evidence="2" id="KW-1133">Transmembrane helix</keyword>
<dbReference type="PANTHER" id="PTHR10443:SF45">
    <property type="entry name" value="DIPEPTIDASE"/>
    <property type="match status" value="1"/>
</dbReference>
<keyword evidence="1" id="KW-0325">Glycoprotein</keyword>
<dbReference type="GO" id="GO:0046872">
    <property type="term" value="F:metal ion binding"/>
    <property type="evidence" value="ECO:0007669"/>
    <property type="project" value="UniProtKB-UniRule"/>
</dbReference>
<dbReference type="CDD" id="cd01301">
    <property type="entry name" value="rDP_like"/>
    <property type="match status" value="1"/>
</dbReference>
<keyword evidence="1" id="KW-0378">Hydrolase</keyword>
<comment type="catalytic activity">
    <reaction evidence="1">
        <text>an L-aminoacyl-L-amino acid + H2O = 2 an L-alpha-amino acid</text>
        <dbReference type="Rhea" id="RHEA:48940"/>
        <dbReference type="ChEBI" id="CHEBI:15377"/>
        <dbReference type="ChEBI" id="CHEBI:59869"/>
        <dbReference type="ChEBI" id="CHEBI:77460"/>
        <dbReference type="EC" id="3.4.13.19"/>
    </reaction>
</comment>
<keyword evidence="1" id="KW-0224">Dipeptidase</keyword>
<keyword evidence="3" id="KW-1185">Reference proteome</keyword>
<comment type="cofactor">
    <cofactor evidence="1">
        <name>Zn(2+)</name>
        <dbReference type="ChEBI" id="CHEBI:29105"/>
    </cofactor>
</comment>
<dbReference type="InterPro" id="IPR008257">
    <property type="entry name" value="Pept_M19"/>
</dbReference>
<dbReference type="GeneID" id="112457336"/>
<dbReference type="GO" id="GO:0098552">
    <property type="term" value="C:side of membrane"/>
    <property type="evidence" value="ECO:0007669"/>
    <property type="project" value="UniProtKB-KW"/>
</dbReference>
<keyword evidence="1" id="KW-0479">Metal-binding</keyword>
<dbReference type="InterPro" id="IPR032466">
    <property type="entry name" value="Metal_Hydrolase"/>
</dbReference>
<dbReference type="PANTHER" id="PTHR10443">
    <property type="entry name" value="MICROSOMAL DIPEPTIDASE"/>
    <property type="match status" value="1"/>
</dbReference>
<gene>
    <name evidence="4" type="primary">LOC112457336</name>
</gene>
<comment type="subunit">
    <text evidence="1">Homodimer; disulfide-linked.</text>
</comment>
<keyword evidence="1" id="KW-1015">Disulfide bond</keyword>
<organism evidence="3 4">
    <name type="scientific">Temnothorax curvispinosus</name>
    <dbReference type="NCBI Taxonomy" id="300111"/>
    <lineage>
        <taxon>Eukaryota</taxon>
        <taxon>Metazoa</taxon>
        <taxon>Ecdysozoa</taxon>
        <taxon>Arthropoda</taxon>
        <taxon>Hexapoda</taxon>
        <taxon>Insecta</taxon>
        <taxon>Pterygota</taxon>
        <taxon>Neoptera</taxon>
        <taxon>Endopterygota</taxon>
        <taxon>Hymenoptera</taxon>
        <taxon>Apocrita</taxon>
        <taxon>Aculeata</taxon>
        <taxon>Formicoidea</taxon>
        <taxon>Formicidae</taxon>
        <taxon>Myrmicinae</taxon>
        <taxon>Temnothorax</taxon>
    </lineage>
</organism>
<dbReference type="GO" id="GO:0070573">
    <property type="term" value="F:metallodipeptidase activity"/>
    <property type="evidence" value="ECO:0007669"/>
    <property type="project" value="InterPro"/>
</dbReference>
<keyword evidence="1" id="KW-0449">Lipoprotein</keyword>
<evidence type="ECO:0000313" key="3">
    <source>
        <dbReference type="Proteomes" id="UP000504618"/>
    </source>
</evidence>
<dbReference type="AlphaFoldDB" id="A0A6J1Q591"/>
<keyword evidence="2" id="KW-0472">Membrane</keyword>
<reference evidence="4" key="1">
    <citation type="submission" date="2025-08" db="UniProtKB">
        <authorList>
            <consortium name="RefSeq"/>
        </authorList>
    </citation>
    <scope>IDENTIFICATION</scope>
    <source>
        <tissue evidence="4">Whole body</tissue>
    </source>
</reference>
<dbReference type="Pfam" id="PF01244">
    <property type="entry name" value="Peptidase_M19"/>
    <property type="match status" value="1"/>
</dbReference>
<evidence type="ECO:0000313" key="4">
    <source>
        <dbReference type="RefSeq" id="XP_024876085.1"/>
    </source>
</evidence>
<accession>A0A6J1Q591</accession>
<comment type="similarity">
    <text evidence="1">Belongs to the metallo-dependent hydrolases superfamily. Peptidase M19 family.</text>
</comment>
<keyword evidence="1" id="KW-0336">GPI-anchor</keyword>